<sequence>MTVVKRTCPAASSVLEVRSALLSVAQCLASPIDVAAFLSALPATSLDAPLTALRELLTRPGPFSFEWPTPDLDVVTESDRTLVRIALPALVSVRAQGVKVFARLFNRPAATHAIKCLDHFAQRFATKLTQLHLDATLTYSDAFCVLLSRCTHLESIRLAASGSNVLTAVTTPNHRVRSIRLEMELVKTTPRWTPLLTKWLSSGFASRVKVHTPLIADVDDLALAIATTPSLRALFVHHSDAILHALLATRRALSQIIELRVVTDETDLIPRLLQLVDHSAMKVLEFLGAADFSYILALLPQLPSLHELSLHYCTLGAMPLDTSTWPQLRTASFEGVKFEANTFDALLAYLVRATHLTEVVLNGCALVAAKIDLLSRALPQWMQQGLTYLSLVDNQLDNRSAALLAIGLREGRNVAPLTVHLHGNSLDVHGVRMLLDALATCECVRIQLNLDESVLAPCAKELHALAAARRMRVDLLDDDGIQVLYSPIKVVE</sequence>
<dbReference type="InterPro" id="IPR032675">
    <property type="entry name" value="LRR_dom_sf"/>
</dbReference>
<protein>
    <submittedName>
        <fullName evidence="1">Uncharacterized protein</fullName>
    </submittedName>
</protein>
<dbReference type="RefSeq" id="XP_008620126.1">
    <property type="nucleotide sequence ID" value="XM_008621904.1"/>
</dbReference>
<dbReference type="EMBL" id="JH767231">
    <property type="protein sequence ID" value="EQC26441.1"/>
    <property type="molecule type" value="Genomic_DNA"/>
</dbReference>
<name>T0PW18_SAPDV</name>
<dbReference type="Gene3D" id="3.80.10.10">
    <property type="entry name" value="Ribonuclease Inhibitor"/>
    <property type="match status" value="1"/>
</dbReference>
<keyword evidence="2" id="KW-1185">Reference proteome</keyword>
<dbReference type="InParanoid" id="T0PW18"/>
<proteinExistence type="predicted"/>
<evidence type="ECO:0000313" key="1">
    <source>
        <dbReference type="EMBL" id="EQC26441.1"/>
    </source>
</evidence>
<organism evidence="1 2">
    <name type="scientific">Saprolegnia diclina (strain VS20)</name>
    <dbReference type="NCBI Taxonomy" id="1156394"/>
    <lineage>
        <taxon>Eukaryota</taxon>
        <taxon>Sar</taxon>
        <taxon>Stramenopiles</taxon>
        <taxon>Oomycota</taxon>
        <taxon>Saprolegniomycetes</taxon>
        <taxon>Saprolegniales</taxon>
        <taxon>Saprolegniaceae</taxon>
        <taxon>Saprolegnia</taxon>
    </lineage>
</organism>
<evidence type="ECO:0000313" key="2">
    <source>
        <dbReference type="Proteomes" id="UP000030762"/>
    </source>
</evidence>
<dbReference type="AlphaFoldDB" id="T0PW18"/>
<dbReference type="Proteomes" id="UP000030762">
    <property type="component" value="Unassembled WGS sequence"/>
</dbReference>
<gene>
    <name evidence="1" type="ORF">SDRG_15722</name>
</gene>
<dbReference type="GeneID" id="19956449"/>
<accession>T0PW18</accession>
<dbReference type="VEuPathDB" id="FungiDB:SDRG_15722"/>
<reference evidence="1 2" key="1">
    <citation type="submission" date="2012-04" db="EMBL/GenBank/DDBJ databases">
        <title>The Genome Sequence of Saprolegnia declina VS20.</title>
        <authorList>
            <consortium name="The Broad Institute Genome Sequencing Platform"/>
            <person name="Russ C."/>
            <person name="Nusbaum C."/>
            <person name="Tyler B."/>
            <person name="van West P."/>
            <person name="Dieguez-Uribeondo J."/>
            <person name="de Bruijn I."/>
            <person name="Tripathy S."/>
            <person name="Jiang R."/>
            <person name="Young S.K."/>
            <person name="Zeng Q."/>
            <person name="Gargeya S."/>
            <person name="Fitzgerald M."/>
            <person name="Haas B."/>
            <person name="Abouelleil A."/>
            <person name="Alvarado L."/>
            <person name="Arachchi H.M."/>
            <person name="Berlin A."/>
            <person name="Chapman S.B."/>
            <person name="Goldberg J."/>
            <person name="Griggs A."/>
            <person name="Gujja S."/>
            <person name="Hansen M."/>
            <person name="Howarth C."/>
            <person name="Imamovic A."/>
            <person name="Larimer J."/>
            <person name="McCowen C."/>
            <person name="Montmayeur A."/>
            <person name="Murphy C."/>
            <person name="Neiman D."/>
            <person name="Pearson M."/>
            <person name="Priest M."/>
            <person name="Roberts A."/>
            <person name="Saif S."/>
            <person name="Shea T."/>
            <person name="Sisk P."/>
            <person name="Sykes S."/>
            <person name="Wortman J."/>
            <person name="Nusbaum C."/>
            <person name="Birren B."/>
        </authorList>
    </citation>
    <scope>NUCLEOTIDE SEQUENCE [LARGE SCALE GENOMIC DNA]</scope>
    <source>
        <strain evidence="1 2">VS20</strain>
    </source>
</reference>
<dbReference type="SUPFAM" id="SSF52047">
    <property type="entry name" value="RNI-like"/>
    <property type="match status" value="1"/>
</dbReference>